<accession>A0AAU9IFR5</accession>
<dbReference type="InterPro" id="IPR028055">
    <property type="entry name" value="YidC/Oxa/ALB_C"/>
</dbReference>
<keyword evidence="9" id="KW-1185">Reference proteome</keyword>
<dbReference type="GO" id="GO:0032977">
    <property type="term" value="F:membrane insertase activity"/>
    <property type="evidence" value="ECO:0007669"/>
    <property type="project" value="InterPro"/>
</dbReference>
<feature type="domain" description="Membrane insertase YidC/Oxa/ALB C-terminal" evidence="7">
    <location>
        <begin position="75"/>
        <end position="265"/>
    </location>
</feature>
<reference evidence="8" key="1">
    <citation type="submission" date="2021-09" db="EMBL/GenBank/DDBJ databases">
        <authorList>
            <consortium name="AG Swart"/>
            <person name="Singh M."/>
            <person name="Singh A."/>
            <person name="Seah K."/>
            <person name="Emmerich C."/>
        </authorList>
    </citation>
    <scope>NUCLEOTIDE SEQUENCE</scope>
    <source>
        <strain evidence="8">ATCC30299</strain>
    </source>
</reference>
<feature type="transmembrane region" description="Helical" evidence="6">
    <location>
        <begin position="72"/>
        <end position="96"/>
    </location>
</feature>
<dbReference type="Proteomes" id="UP001162131">
    <property type="component" value="Unassembled WGS sequence"/>
</dbReference>
<organism evidence="8 9">
    <name type="scientific">Blepharisma stoltei</name>
    <dbReference type="NCBI Taxonomy" id="1481888"/>
    <lineage>
        <taxon>Eukaryota</taxon>
        <taxon>Sar</taxon>
        <taxon>Alveolata</taxon>
        <taxon>Ciliophora</taxon>
        <taxon>Postciliodesmatophora</taxon>
        <taxon>Heterotrichea</taxon>
        <taxon>Heterotrichida</taxon>
        <taxon>Blepharismidae</taxon>
        <taxon>Blepharisma</taxon>
    </lineage>
</organism>
<dbReference type="AlphaFoldDB" id="A0AAU9IFR5"/>
<keyword evidence="4 6" id="KW-0472">Membrane</keyword>
<comment type="caution">
    <text evidence="8">The sequence shown here is derived from an EMBL/GenBank/DDBJ whole genome shotgun (WGS) entry which is preliminary data.</text>
</comment>
<keyword evidence="3 6" id="KW-1133">Transmembrane helix</keyword>
<dbReference type="InterPro" id="IPR001708">
    <property type="entry name" value="YidC/ALB3/OXA1/COX18"/>
</dbReference>
<dbReference type="EMBL" id="CAJZBQ010000009">
    <property type="protein sequence ID" value="CAG9312947.1"/>
    <property type="molecule type" value="Genomic_DNA"/>
</dbReference>
<dbReference type="PANTHER" id="PTHR12428">
    <property type="entry name" value="OXA1"/>
    <property type="match status" value="1"/>
</dbReference>
<evidence type="ECO:0000256" key="1">
    <source>
        <dbReference type="ARBA" id="ARBA00004141"/>
    </source>
</evidence>
<dbReference type="Pfam" id="PF02096">
    <property type="entry name" value="60KD_IMP"/>
    <property type="match status" value="1"/>
</dbReference>
<dbReference type="CDD" id="cd20069">
    <property type="entry name" value="5TM_Oxa1-like"/>
    <property type="match status" value="1"/>
</dbReference>
<keyword evidence="2 5" id="KW-0812">Transmembrane</keyword>
<dbReference type="PANTHER" id="PTHR12428:SF14">
    <property type="entry name" value="ALBINO3-LIKE PROTEIN 1, CHLOROPLASTIC"/>
    <property type="match status" value="1"/>
</dbReference>
<evidence type="ECO:0000259" key="7">
    <source>
        <dbReference type="Pfam" id="PF02096"/>
    </source>
</evidence>
<evidence type="ECO:0000313" key="8">
    <source>
        <dbReference type="EMBL" id="CAG9312947.1"/>
    </source>
</evidence>
<dbReference type="GO" id="GO:0051205">
    <property type="term" value="P:protein insertion into membrane"/>
    <property type="evidence" value="ECO:0007669"/>
    <property type="project" value="TreeGrafter"/>
</dbReference>
<protein>
    <recommendedName>
        <fullName evidence="7">Membrane insertase YidC/Oxa/ALB C-terminal domain-containing protein</fullName>
    </recommendedName>
</protein>
<evidence type="ECO:0000256" key="2">
    <source>
        <dbReference type="ARBA" id="ARBA00022692"/>
    </source>
</evidence>
<comment type="subcellular location">
    <subcellularLocation>
        <location evidence="1 5">Membrane</location>
        <topology evidence="1 5">Multi-pass membrane protein</topology>
    </subcellularLocation>
</comment>
<comment type="similarity">
    <text evidence="5">Belongs to the OXA1/ALB3/YidC family.</text>
</comment>
<name>A0AAU9IFR5_9CILI</name>
<dbReference type="GO" id="GO:0016020">
    <property type="term" value="C:membrane"/>
    <property type="evidence" value="ECO:0007669"/>
    <property type="project" value="UniProtKB-SubCell"/>
</dbReference>
<evidence type="ECO:0000313" key="9">
    <source>
        <dbReference type="Proteomes" id="UP001162131"/>
    </source>
</evidence>
<evidence type="ECO:0000256" key="6">
    <source>
        <dbReference type="SAM" id="Phobius"/>
    </source>
</evidence>
<proteinExistence type="inferred from homology"/>
<evidence type="ECO:0000256" key="4">
    <source>
        <dbReference type="ARBA" id="ARBA00023136"/>
    </source>
</evidence>
<gene>
    <name evidence="8" type="ORF">BSTOLATCC_MIC7738</name>
</gene>
<evidence type="ECO:0000256" key="5">
    <source>
        <dbReference type="RuleBase" id="RU003945"/>
    </source>
</evidence>
<evidence type="ECO:0000256" key="3">
    <source>
        <dbReference type="ARBA" id="ARBA00022989"/>
    </source>
</evidence>
<sequence length="307" mass="34577">MIRIRALTRSFSIIKHEGSLIDFYLNSVPGPGLTPALAEYTELPSTGLFSGFYEAIRDFSIDSFMYINSMGYGIGFGIIALSVGFRLLYSPIILWAQVIALKTKMLAPEMSIYNRDTAALIKSGNTKQLQELKNDFLKLKRSYGIRNDVQFYSLTQAPFLFSFFFTLKNLTNSPENFPSLLSDGFLWFSNLAIPDPYYILPISISICNYLSIKNSTAIPGMYGPLAKNLKYFAFLGIPVSMTMPSAIVLNWFIMSFFQLIINSLVYTKTGRKIIRIPEVLPGSLQDKLSKKLAAQNLKTIDFSKKNN</sequence>